<dbReference type="Proteomes" id="UP000007319">
    <property type="component" value="Plasmid AZOBR_p4"/>
</dbReference>
<keyword evidence="3" id="KW-1185">Reference proteome</keyword>
<geneLocation type="plasmid" evidence="2 3">
    <name>AZOBR_p4</name>
</geneLocation>
<accession>A0A9P1K1D3</accession>
<reference evidence="2 3" key="1">
    <citation type="journal article" date="2011" name="PLoS Genet.">
        <title>Azospirillum genomes reveal transition of bacteria from aquatic to terrestrial environments.</title>
        <authorList>
            <person name="Wisniewski-Dye F."/>
            <person name="Borziak K."/>
            <person name="Khalsa-Moyers G."/>
            <person name="Alexandre G."/>
            <person name="Sukharnikov L.O."/>
            <person name="Wuichet K."/>
            <person name="Hurst G.B."/>
            <person name="McDonald W.H."/>
            <person name="Robertson J.S."/>
            <person name="Barbe V."/>
            <person name="Calteau A."/>
            <person name="Rouy Z."/>
            <person name="Mangenot S."/>
            <person name="Prigent-Combaret C."/>
            <person name="Normand P."/>
            <person name="Boyer M."/>
            <person name="Siguier P."/>
            <person name="Dessaux Y."/>
            <person name="Elmerich C."/>
            <person name="Condemine G."/>
            <person name="Krishnen G."/>
            <person name="Kennedy I."/>
            <person name="Paterson A.H."/>
            <person name="Gonzalez V."/>
            <person name="Mavingui P."/>
            <person name="Zhulin I.B."/>
        </authorList>
    </citation>
    <scope>NUCLEOTIDE SEQUENCE [LARGE SCALE GENOMIC DNA]</scope>
    <source>
        <strain evidence="2 3">Sp245</strain>
    </source>
</reference>
<proteinExistence type="predicted"/>
<dbReference type="EMBL" id="HE577331">
    <property type="protein sequence ID" value="CCD03722.1"/>
    <property type="molecule type" value="Genomic_DNA"/>
</dbReference>
<name>A0A9P1K1D3_9PROT</name>
<gene>
    <name evidence="2" type="ORF">AZOBR_p480037</name>
</gene>
<dbReference type="AlphaFoldDB" id="A0A9P1K1D3"/>
<feature type="region of interest" description="Disordered" evidence="1">
    <location>
        <begin position="1"/>
        <end position="20"/>
    </location>
</feature>
<protein>
    <submittedName>
        <fullName evidence="2">Uncharacterized protein</fullName>
    </submittedName>
</protein>
<keyword evidence="2" id="KW-0614">Plasmid</keyword>
<sequence>MIALGINSLSPPGRGCPRSGRVRVEPRIKALILGSTLALPTLRAGPFPLPGRERGYHMRLSRPPPSQRSAPVAYCLRKAAGLYASRLTQ</sequence>
<evidence type="ECO:0000313" key="3">
    <source>
        <dbReference type="Proteomes" id="UP000007319"/>
    </source>
</evidence>
<evidence type="ECO:0000313" key="2">
    <source>
        <dbReference type="EMBL" id="CCD03722.1"/>
    </source>
</evidence>
<organism evidence="2 3">
    <name type="scientific">Azospirillum baldaniorum</name>
    <dbReference type="NCBI Taxonomy" id="1064539"/>
    <lineage>
        <taxon>Bacteria</taxon>
        <taxon>Pseudomonadati</taxon>
        <taxon>Pseudomonadota</taxon>
        <taxon>Alphaproteobacteria</taxon>
        <taxon>Rhodospirillales</taxon>
        <taxon>Azospirillaceae</taxon>
        <taxon>Azospirillum</taxon>
    </lineage>
</organism>
<evidence type="ECO:0000256" key="1">
    <source>
        <dbReference type="SAM" id="MobiDB-lite"/>
    </source>
</evidence>
<dbReference type="KEGG" id="abs:AZOBR_p480037"/>